<dbReference type="GO" id="GO:0003677">
    <property type="term" value="F:DNA binding"/>
    <property type="evidence" value="ECO:0007669"/>
    <property type="project" value="UniProtKB-KW"/>
</dbReference>
<keyword evidence="2" id="KW-0238">DNA-binding</keyword>
<dbReference type="PANTHER" id="PTHR43537">
    <property type="entry name" value="TRANSCRIPTIONAL REGULATOR, GNTR FAMILY"/>
    <property type="match status" value="1"/>
</dbReference>
<keyword evidence="3" id="KW-0804">Transcription</keyword>
<sequence length="245" mass="27219">MLDRKNIDVGSAAQKTAHVRVHAGLKEALMNGDFLPGQRLVVRRLAEQYRTSAMPVREALRQLVSDEAMFDHPNRGVIVPEATVARISDLVRVRCSVEGTAAEWAATTITPNELDELAKLNSLMRDCVERNVMADYLGLNRRFHFTMYHAARSPVVQQIIEKLWLQAGPFLNIVRSDVTYGLGLDHHDDMLAALRRADGAAARKALVADLREAADIILRAAAAAEAQPARLRRTSARREPKAQAR</sequence>
<evidence type="ECO:0000256" key="1">
    <source>
        <dbReference type="ARBA" id="ARBA00023015"/>
    </source>
</evidence>
<dbReference type="PANTHER" id="PTHR43537:SF39">
    <property type="entry name" value="HTH-TYPE TRANSCRIPTIONAL REGULATOR MCBR"/>
    <property type="match status" value="1"/>
</dbReference>
<evidence type="ECO:0000256" key="2">
    <source>
        <dbReference type="ARBA" id="ARBA00023125"/>
    </source>
</evidence>
<feature type="domain" description="HTH gntR-type" evidence="4">
    <location>
        <begin position="15"/>
        <end position="82"/>
    </location>
</feature>
<dbReference type="SUPFAM" id="SSF46785">
    <property type="entry name" value="Winged helix' DNA-binding domain"/>
    <property type="match status" value="1"/>
</dbReference>
<organism evidence="5 6">
    <name type="scientific">Mesorhizobium mediterraneum</name>
    <dbReference type="NCBI Taxonomy" id="43617"/>
    <lineage>
        <taxon>Bacteria</taxon>
        <taxon>Pseudomonadati</taxon>
        <taxon>Pseudomonadota</taxon>
        <taxon>Alphaproteobacteria</taxon>
        <taxon>Hyphomicrobiales</taxon>
        <taxon>Phyllobacteriaceae</taxon>
        <taxon>Mesorhizobium</taxon>
    </lineage>
</organism>
<protein>
    <recommendedName>
        <fullName evidence="4">HTH gntR-type domain-containing protein</fullName>
    </recommendedName>
</protein>
<evidence type="ECO:0000256" key="3">
    <source>
        <dbReference type="ARBA" id="ARBA00023163"/>
    </source>
</evidence>
<dbReference type="Proteomes" id="UP000216215">
    <property type="component" value="Unassembled WGS sequence"/>
</dbReference>
<dbReference type="InterPro" id="IPR000524">
    <property type="entry name" value="Tscrpt_reg_HTH_GntR"/>
</dbReference>
<dbReference type="PROSITE" id="PS50949">
    <property type="entry name" value="HTH_GNTR"/>
    <property type="match status" value="1"/>
</dbReference>
<name>A0AB36R9F8_9HYPH</name>
<dbReference type="SUPFAM" id="SSF48008">
    <property type="entry name" value="GntR ligand-binding domain-like"/>
    <property type="match status" value="1"/>
</dbReference>
<comment type="caution">
    <text evidence="5">The sequence shown here is derived from an EMBL/GenBank/DDBJ whole genome shotgun (WGS) entry which is preliminary data.</text>
</comment>
<gene>
    <name evidence="5" type="ORF">CIT25_16440</name>
</gene>
<dbReference type="SMART" id="SM00345">
    <property type="entry name" value="HTH_GNTR"/>
    <property type="match status" value="1"/>
</dbReference>
<dbReference type="InterPro" id="IPR036390">
    <property type="entry name" value="WH_DNA-bd_sf"/>
</dbReference>
<dbReference type="InterPro" id="IPR008920">
    <property type="entry name" value="TF_FadR/GntR_C"/>
</dbReference>
<dbReference type="RefSeq" id="WP_095485616.1">
    <property type="nucleotide sequence ID" value="NZ_CP088151.1"/>
</dbReference>
<dbReference type="Gene3D" id="1.10.10.10">
    <property type="entry name" value="Winged helix-like DNA-binding domain superfamily/Winged helix DNA-binding domain"/>
    <property type="match status" value="1"/>
</dbReference>
<evidence type="ECO:0000313" key="5">
    <source>
        <dbReference type="EMBL" id="PAQ00942.1"/>
    </source>
</evidence>
<dbReference type="Gene3D" id="1.20.120.530">
    <property type="entry name" value="GntR ligand-binding domain-like"/>
    <property type="match status" value="1"/>
</dbReference>
<dbReference type="EMBL" id="NPKI01000018">
    <property type="protein sequence ID" value="PAQ00942.1"/>
    <property type="molecule type" value="Genomic_DNA"/>
</dbReference>
<dbReference type="SMART" id="SM00895">
    <property type="entry name" value="FCD"/>
    <property type="match status" value="1"/>
</dbReference>
<keyword evidence="6" id="KW-1185">Reference proteome</keyword>
<accession>A0AB36R9F8</accession>
<proteinExistence type="predicted"/>
<dbReference type="Pfam" id="PF07729">
    <property type="entry name" value="FCD"/>
    <property type="match status" value="1"/>
</dbReference>
<dbReference type="InterPro" id="IPR011711">
    <property type="entry name" value="GntR_C"/>
</dbReference>
<reference evidence="6" key="1">
    <citation type="submission" date="2017-08" db="EMBL/GenBank/DDBJ databases">
        <title>Mesorhizobium wenxinae sp. nov., a novel rhizobial species isolated from root nodules of chickpea (Cicer arietinum L.).</title>
        <authorList>
            <person name="Zhang J."/>
        </authorList>
    </citation>
    <scope>NUCLEOTIDE SEQUENCE [LARGE SCALE GENOMIC DNA]</scope>
    <source>
        <strain evidence="6">USDA 3392</strain>
    </source>
</reference>
<evidence type="ECO:0000313" key="6">
    <source>
        <dbReference type="Proteomes" id="UP000216215"/>
    </source>
</evidence>
<dbReference type="AlphaFoldDB" id="A0AB36R9F8"/>
<dbReference type="GO" id="GO:0003700">
    <property type="term" value="F:DNA-binding transcription factor activity"/>
    <property type="evidence" value="ECO:0007669"/>
    <property type="project" value="InterPro"/>
</dbReference>
<evidence type="ECO:0000259" key="4">
    <source>
        <dbReference type="PROSITE" id="PS50949"/>
    </source>
</evidence>
<keyword evidence="1" id="KW-0805">Transcription regulation</keyword>
<dbReference type="Pfam" id="PF00392">
    <property type="entry name" value="GntR"/>
    <property type="match status" value="1"/>
</dbReference>
<dbReference type="InterPro" id="IPR036388">
    <property type="entry name" value="WH-like_DNA-bd_sf"/>
</dbReference>